<dbReference type="GO" id="GO:0003951">
    <property type="term" value="F:NAD+ kinase activity"/>
    <property type="evidence" value="ECO:0007669"/>
    <property type="project" value="InterPro"/>
</dbReference>
<reference evidence="7 8" key="1">
    <citation type="journal article" date="2016" name="Genome Biol. Evol.">
        <title>Divergent and convergent evolution of fungal pathogenicity.</title>
        <authorList>
            <person name="Shang Y."/>
            <person name="Xiao G."/>
            <person name="Zheng P."/>
            <person name="Cen K."/>
            <person name="Zhan S."/>
            <person name="Wang C."/>
        </authorList>
    </citation>
    <scope>NUCLEOTIDE SEQUENCE [LARGE SCALE GENOMIC DNA]</scope>
    <source>
        <strain evidence="7 8">RCEF 264</strain>
    </source>
</reference>
<dbReference type="Gene3D" id="2.60.200.30">
    <property type="entry name" value="Probable inorganic polyphosphate/atp-NAD kinase, domain 2"/>
    <property type="match status" value="1"/>
</dbReference>
<keyword evidence="4" id="KW-0521">NADP</keyword>
<feature type="compositionally biased region" description="Low complexity" evidence="6">
    <location>
        <begin position="283"/>
        <end position="299"/>
    </location>
</feature>
<organism evidence="7 8">
    <name type="scientific">Niveomyces insectorum RCEF 264</name>
    <dbReference type="NCBI Taxonomy" id="1081102"/>
    <lineage>
        <taxon>Eukaryota</taxon>
        <taxon>Fungi</taxon>
        <taxon>Dikarya</taxon>
        <taxon>Ascomycota</taxon>
        <taxon>Pezizomycotina</taxon>
        <taxon>Sordariomycetes</taxon>
        <taxon>Hypocreomycetidae</taxon>
        <taxon>Hypocreales</taxon>
        <taxon>Cordycipitaceae</taxon>
        <taxon>Niveomyces</taxon>
    </lineage>
</organism>
<dbReference type="GO" id="GO:0019674">
    <property type="term" value="P:NAD+ metabolic process"/>
    <property type="evidence" value="ECO:0007669"/>
    <property type="project" value="InterPro"/>
</dbReference>
<comment type="similarity">
    <text evidence="1">Belongs to the NAD kinase family.</text>
</comment>
<feature type="compositionally biased region" description="Basic and acidic residues" evidence="6">
    <location>
        <begin position="1"/>
        <end position="11"/>
    </location>
</feature>
<evidence type="ECO:0000256" key="6">
    <source>
        <dbReference type="SAM" id="MobiDB-lite"/>
    </source>
</evidence>
<feature type="region of interest" description="Disordered" evidence="6">
    <location>
        <begin position="264"/>
        <end position="299"/>
    </location>
</feature>
<dbReference type="Pfam" id="PF01513">
    <property type="entry name" value="NAD_kinase"/>
    <property type="match status" value="1"/>
</dbReference>
<dbReference type="PANTHER" id="PTHR20275:SF11">
    <property type="entry name" value="KINASE, PUTATIVE (AFU_ORTHOLOGUE AFUA_5G12870)-RELATED"/>
    <property type="match status" value="1"/>
</dbReference>
<feature type="region of interest" description="Disordered" evidence="6">
    <location>
        <begin position="129"/>
        <end position="159"/>
    </location>
</feature>
<dbReference type="Pfam" id="PF20143">
    <property type="entry name" value="NAD_kinase_C"/>
    <property type="match status" value="1"/>
</dbReference>
<dbReference type="PANTHER" id="PTHR20275">
    <property type="entry name" value="NAD KINASE"/>
    <property type="match status" value="1"/>
</dbReference>
<dbReference type="GO" id="GO:0006741">
    <property type="term" value="P:NADP+ biosynthetic process"/>
    <property type="evidence" value="ECO:0007669"/>
    <property type="project" value="InterPro"/>
</dbReference>
<evidence type="ECO:0000313" key="7">
    <source>
        <dbReference type="EMBL" id="OAA60450.1"/>
    </source>
</evidence>
<keyword evidence="5" id="KW-0520">NAD</keyword>
<dbReference type="OrthoDB" id="24581at2759"/>
<comment type="caution">
    <text evidence="7">The sequence shown here is derived from an EMBL/GenBank/DDBJ whole genome shotgun (WGS) entry which is preliminary data.</text>
</comment>
<keyword evidence="2" id="KW-0808">Transferase</keyword>
<evidence type="ECO:0000256" key="5">
    <source>
        <dbReference type="ARBA" id="ARBA00023027"/>
    </source>
</evidence>
<feature type="region of interest" description="Disordered" evidence="6">
    <location>
        <begin position="519"/>
        <end position="619"/>
    </location>
</feature>
<feature type="compositionally biased region" description="Acidic residues" evidence="6">
    <location>
        <begin position="591"/>
        <end position="604"/>
    </location>
</feature>
<evidence type="ECO:0000256" key="2">
    <source>
        <dbReference type="ARBA" id="ARBA00022679"/>
    </source>
</evidence>
<feature type="compositionally biased region" description="Low complexity" evidence="6">
    <location>
        <begin position="533"/>
        <end position="542"/>
    </location>
</feature>
<keyword evidence="8" id="KW-1185">Reference proteome</keyword>
<name>A0A167TCC3_9HYPO</name>
<dbReference type="STRING" id="1081102.A0A167TCC3"/>
<feature type="compositionally biased region" description="Basic and acidic residues" evidence="6">
    <location>
        <begin position="264"/>
        <end position="281"/>
    </location>
</feature>
<dbReference type="InterPro" id="IPR017438">
    <property type="entry name" value="ATP-NAD_kinase_N"/>
</dbReference>
<dbReference type="SUPFAM" id="SSF111331">
    <property type="entry name" value="NAD kinase/diacylglycerol kinase-like"/>
    <property type="match status" value="1"/>
</dbReference>
<evidence type="ECO:0000256" key="1">
    <source>
        <dbReference type="ARBA" id="ARBA00010995"/>
    </source>
</evidence>
<evidence type="ECO:0000313" key="8">
    <source>
        <dbReference type="Proteomes" id="UP000076874"/>
    </source>
</evidence>
<feature type="compositionally biased region" description="Polar residues" evidence="6">
    <location>
        <begin position="145"/>
        <end position="159"/>
    </location>
</feature>
<dbReference type="Proteomes" id="UP000076874">
    <property type="component" value="Unassembled WGS sequence"/>
</dbReference>
<dbReference type="Gene3D" id="3.40.50.10330">
    <property type="entry name" value="Probable inorganic polyphosphate/atp-NAD kinase, domain 1"/>
    <property type="match status" value="1"/>
</dbReference>
<feature type="compositionally biased region" description="Gly residues" evidence="6">
    <location>
        <begin position="543"/>
        <end position="554"/>
    </location>
</feature>
<evidence type="ECO:0008006" key="9">
    <source>
        <dbReference type="Google" id="ProtNLM"/>
    </source>
</evidence>
<gene>
    <name evidence="7" type="ORF">SPI_05574</name>
</gene>
<evidence type="ECO:0000256" key="4">
    <source>
        <dbReference type="ARBA" id="ARBA00022857"/>
    </source>
</evidence>
<dbReference type="FunFam" id="2.60.200.30:FF:000008">
    <property type="entry name" value="Putative NAD+ kinase"/>
    <property type="match status" value="1"/>
</dbReference>
<protein>
    <recommendedName>
        <fullName evidence="9">NAD+ kinase</fullName>
    </recommendedName>
</protein>
<sequence>MPDPADKHVCFEDGNDGHSSTSDEDRNAVEVLFDPSNPYRRKSSLASADAVPPRLRRSISDPNKAQCIVHHLLDAQRLDDSQRHGYHYQQQQDCVEEDEDEDEDEDEAINAATAALATSVATGTHAEPALSDIPANADGHIVDKPNNNAPGRASRTQKPGHQLAMKDIKAQQPFLPESSPLAQEKPLAAAGARRRHNPIIVEPSTSDSEAGQVDEKEWTKVITKTPSNETTDHETVEVPVSAHVDHVDHVDPIDQIDHAAHAEPLKPADHGDRHDGHDRAKYGSRSSSSATGRSSSSIGGEALNSRLLTKKQLSEMAWGVRELSRRLGSLRLRFRVRHIFVLTKIYDQDLVPKTRELTKWLLSHERDVAYTVHVEQSLRGNKAFDAPGLLEELYRGYAAAGRVPAADEDKDDHDHDRNRQRQALAARLRYWEEDMCRTRPHAYDMVITLGGDGTVLYASWLFQRIVPPVLSFGLGSLGFLTKFDFDEYAGTLATAFAHGVTVSLRLRFEATIMRCHTSRQRRRRLQQQKAEELAAAAAEAGGAAHGGIGGGGGGDDNDEAREKPELKQPPLRIQRDSLTGETTVCLGQLMDGDETDDEQTDEDVANGGGGHGKGNRVRGRHDADYQDIHLDEATLRRGRDLVEELIGEEKDDEHTHRPDGTYEILNEVVIDRGPNPTMSYTEIFGDDEHFTSVLADGICVSTPTGSTAYNLAAGGSLCHPENPVMLVTAICAHTLSFRPIILPDTIVLRVGVPFDARTSSWASFDGRERLELKPGDYVTISASRYPFATVQAPGRRSEDWVNSISGKLGWNTRQKQKAYKPWQ</sequence>
<dbReference type="AlphaFoldDB" id="A0A167TCC3"/>
<evidence type="ECO:0000256" key="3">
    <source>
        <dbReference type="ARBA" id="ARBA00022777"/>
    </source>
</evidence>
<dbReference type="HAMAP" id="MF_00361">
    <property type="entry name" value="NAD_kinase"/>
    <property type="match status" value="1"/>
</dbReference>
<dbReference type="EMBL" id="AZHD01000009">
    <property type="protein sequence ID" value="OAA60450.1"/>
    <property type="molecule type" value="Genomic_DNA"/>
</dbReference>
<keyword evidence="3" id="KW-0418">Kinase</keyword>
<feature type="compositionally biased region" description="Acidic residues" evidence="6">
    <location>
        <begin position="94"/>
        <end position="107"/>
    </location>
</feature>
<dbReference type="InterPro" id="IPR017437">
    <property type="entry name" value="ATP-NAD_kinase_PpnK-typ_C"/>
</dbReference>
<accession>A0A167TCC3</accession>
<dbReference type="InterPro" id="IPR016064">
    <property type="entry name" value="NAD/diacylglycerol_kinase_sf"/>
</dbReference>
<feature type="region of interest" description="Disordered" evidence="6">
    <location>
        <begin position="1"/>
        <end position="64"/>
    </location>
</feature>
<dbReference type="InterPro" id="IPR002504">
    <property type="entry name" value="NADK"/>
</dbReference>
<proteinExistence type="inferred from homology"/>
<feature type="region of interest" description="Disordered" evidence="6">
    <location>
        <begin position="83"/>
        <end position="107"/>
    </location>
</feature>